<dbReference type="EMBL" id="CATQJA010002429">
    <property type="protein sequence ID" value="CAJ0570649.1"/>
    <property type="molecule type" value="Genomic_DNA"/>
</dbReference>
<evidence type="ECO:0000256" key="1">
    <source>
        <dbReference type="ARBA" id="ARBA00005964"/>
    </source>
</evidence>
<keyword evidence="8" id="KW-1185">Reference proteome</keyword>
<name>A0AA36CLP1_9BILA</name>
<evidence type="ECO:0000256" key="2">
    <source>
        <dbReference type="ARBA" id="ARBA00022487"/>
    </source>
</evidence>
<dbReference type="InterPro" id="IPR002018">
    <property type="entry name" value="CarbesteraseB"/>
</dbReference>
<feature type="region of interest" description="Disordered" evidence="5">
    <location>
        <begin position="561"/>
        <end position="580"/>
    </location>
</feature>
<dbReference type="Pfam" id="PF00135">
    <property type="entry name" value="COesterase"/>
    <property type="match status" value="1"/>
</dbReference>
<dbReference type="EC" id="3.1.1.-" evidence="4"/>
<keyword evidence="3 4" id="KW-0378">Hydrolase</keyword>
<evidence type="ECO:0000259" key="6">
    <source>
        <dbReference type="Pfam" id="PF00135"/>
    </source>
</evidence>
<evidence type="ECO:0000256" key="4">
    <source>
        <dbReference type="RuleBase" id="RU361235"/>
    </source>
</evidence>
<keyword evidence="2" id="KW-0719">Serine esterase</keyword>
<reference evidence="7" key="1">
    <citation type="submission" date="2023-06" db="EMBL/GenBank/DDBJ databases">
        <authorList>
            <person name="Delattre M."/>
        </authorList>
    </citation>
    <scope>NUCLEOTIDE SEQUENCE</scope>
    <source>
        <strain evidence="7">AF72</strain>
    </source>
</reference>
<dbReference type="InterPro" id="IPR029058">
    <property type="entry name" value="AB_hydrolase_fold"/>
</dbReference>
<proteinExistence type="inferred from homology"/>
<organism evidence="7 8">
    <name type="scientific">Mesorhabditis spiculigera</name>
    <dbReference type="NCBI Taxonomy" id="96644"/>
    <lineage>
        <taxon>Eukaryota</taxon>
        <taxon>Metazoa</taxon>
        <taxon>Ecdysozoa</taxon>
        <taxon>Nematoda</taxon>
        <taxon>Chromadorea</taxon>
        <taxon>Rhabditida</taxon>
        <taxon>Rhabditina</taxon>
        <taxon>Rhabditomorpha</taxon>
        <taxon>Rhabditoidea</taxon>
        <taxon>Rhabditidae</taxon>
        <taxon>Mesorhabditinae</taxon>
        <taxon>Mesorhabditis</taxon>
    </lineage>
</organism>
<evidence type="ECO:0000256" key="3">
    <source>
        <dbReference type="ARBA" id="ARBA00022801"/>
    </source>
</evidence>
<evidence type="ECO:0000313" key="8">
    <source>
        <dbReference type="Proteomes" id="UP001177023"/>
    </source>
</evidence>
<keyword evidence="4" id="KW-0732">Signal</keyword>
<dbReference type="Gene3D" id="3.40.50.1820">
    <property type="entry name" value="alpha/beta hydrolase"/>
    <property type="match status" value="1"/>
</dbReference>
<comment type="similarity">
    <text evidence="1 4">Belongs to the type-B carboxylesterase/lipase family.</text>
</comment>
<sequence length="580" mass="65568">MRQIFLAALLVVGIFAVEETKEEDGPIVNTKYGPVQGLKVEAKDGSTANVFLGIRYANAPDNFHRFEKPHIVDKWDFLHHATRFRAACIPVHSAHVNDRQDFSEDCLFLNILTPSDLQSAHPVMVFIHGGGFAIGNTEEYGYKKLVDHFVAKGIVVVTIQYRLGPLGFFSLGDPTAPGNMGLWDMATALEFLHDVLPAFGGNVNQITVSGQSAGSSAASALTFSPHADVYFHQTIELSGSVFAEYSLSESVVENSFALAKELGCQKNNEKDTRKILDCMRERTAQEILDGVDRIGPSRTHPNFLKFHPRIDGEFFPYALDQMLKTAQPKPVLSGFTDQESAMFASGFEGYPAFNGVRLTKEDQKNFTRDAFFKFISENVATEHEHGRKMGPFLDLLEEYYIKRDAPAEPDTKFYVQRYTELLSDLMFVVPTLHDLELRRLQNWPSWLYQITYTSSLEKKLERDNKGAWHATELKYLFDIFGIKDEDLAPEDAKFQRAFVDSLAKFVINGNPSTDSFKWDQVSKDKPWTYANFAETPKMEKTFDPQLVEFWLKRIPKAVGSDHLSKSRLPGAHAHRVHTEL</sequence>
<dbReference type="PROSITE" id="PS00122">
    <property type="entry name" value="CARBOXYLESTERASE_B_1"/>
    <property type="match status" value="1"/>
</dbReference>
<feature type="domain" description="Carboxylesterase type B" evidence="6">
    <location>
        <begin position="25"/>
        <end position="550"/>
    </location>
</feature>
<dbReference type="InterPro" id="IPR019826">
    <property type="entry name" value="Carboxylesterase_B_AS"/>
</dbReference>
<dbReference type="AlphaFoldDB" id="A0AA36CLP1"/>
<dbReference type="PROSITE" id="PS00941">
    <property type="entry name" value="CARBOXYLESTERASE_B_2"/>
    <property type="match status" value="1"/>
</dbReference>
<protein>
    <recommendedName>
        <fullName evidence="4">Carboxylic ester hydrolase</fullName>
        <ecNumber evidence="4">3.1.1.-</ecNumber>
    </recommendedName>
</protein>
<feature type="chain" id="PRO_5041480945" description="Carboxylic ester hydrolase" evidence="4">
    <location>
        <begin position="17"/>
        <end position="580"/>
    </location>
</feature>
<dbReference type="Proteomes" id="UP001177023">
    <property type="component" value="Unassembled WGS sequence"/>
</dbReference>
<feature type="non-terminal residue" evidence="7">
    <location>
        <position position="1"/>
    </location>
</feature>
<accession>A0AA36CLP1</accession>
<dbReference type="SUPFAM" id="SSF53474">
    <property type="entry name" value="alpha/beta-Hydrolases"/>
    <property type="match status" value="1"/>
</dbReference>
<evidence type="ECO:0000256" key="5">
    <source>
        <dbReference type="SAM" id="MobiDB-lite"/>
    </source>
</evidence>
<dbReference type="PANTHER" id="PTHR11559">
    <property type="entry name" value="CARBOXYLESTERASE"/>
    <property type="match status" value="1"/>
</dbReference>
<comment type="caution">
    <text evidence="7">The sequence shown here is derived from an EMBL/GenBank/DDBJ whole genome shotgun (WGS) entry which is preliminary data.</text>
</comment>
<feature type="signal peptide" evidence="4">
    <location>
        <begin position="1"/>
        <end position="16"/>
    </location>
</feature>
<evidence type="ECO:0000313" key="7">
    <source>
        <dbReference type="EMBL" id="CAJ0570649.1"/>
    </source>
</evidence>
<gene>
    <name evidence="7" type="ORF">MSPICULIGERA_LOCUS9086</name>
</gene>
<dbReference type="GO" id="GO:0052689">
    <property type="term" value="F:carboxylic ester hydrolase activity"/>
    <property type="evidence" value="ECO:0007669"/>
    <property type="project" value="UniProtKB-KW"/>
</dbReference>
<dbReference type="InterPro" id="IPR019819">
    <property type="entry name" value="Carboxylesterase_B_CS"/>
</dbReference>
<dbReference type="InterPro" id="IPR050309">
    <property type="entry name" value="Type-B_Carboxylest/Lipase"/>
</dbReference>